<comment type="similarity">
    <text evidence="16">Belongs to the thioester dehydratase family. FabZ subfamily.</text>
</comment>
<dbReference type="Pfam" id="PF07977">
    <property type="entry name" value="FabA"/>
    <property type="match status" value="1"/>
</dbReference>
<feature type="binding site" evidence="15">
    <location>
        <position position="235"/>
    </location>
    <ligand>
        <name>Zn(2+)</name>
        <dbReference type="ChEBI" id="CHEBI:29105"/>
    </ligand>
</feature>
<comment type="pathway">
    <text evidence="4 15">Glycolipid biosynthesis; lipid IV(A) biosynthesis; lipid IV(A) from (3R)-3-hydroxytetradecanoyl-[acyl-carrier-protein] and UDP-N-acetyl-alpha-D-glucosamine: step 2/6.</text>
</comment>
<dbReference type="InterPro" id="IPR015870">
    <property type="entry name" value="UDP-acyl_N-AcGlcN_deAcase_N"/>
</dbReference>
<comment type="subcellular location">
    <subcellularLocation>
        <location evidence="3 16">Cytoplasm</location>
    </subcellularLocation>
</comment>
<dbReference type="GO" id="GO:0005737">
    <property type="term" value="C:cytoplasm"/>
    <property type="evidence" value="ECO:0007669"/>
    <property type="project" value="UniProtKB-SubCell"/>
</dbReference>
<comment type="function">
    <text evidence="14 16">Involved in unsaturated fatty acids biosynthesis. Catalyzes the dehydration of short chain beta-hydroxyacyl-ACPs and long chain saturated and unsaturated beta-hydroxyacyl-ACPs.</text>
</comment>
<dbReference type="NCBIfam" id="TIGR01750">
    <property type="entry name" value="fabZ"/>
    <property type="match status" value="1"/>
</dbReference>
<comment type="catalytic activity">
    <reaction evidence="16">
        <text>a (3R)-hydroxyacyl-[ACP] = a (2E)-enoyl-[ACP] + H2O</text>
        <dbReference type="Rhea" id="RHEA:13097"/>
        <dbReference type="Rhea" id="RHEA-COMP:9925"/>
        <dbReference type="Rhea" id="RHEA-COMP:9945"/>
        <dbReference type="ChEBI" id="CHEBI:15377"/>
        <dbReference type="ChEBI" id="CHEBI:78784"/>
        <dbReference type="ChEBI" id="CHEBI:78827"/>
        <dbReference type="EC" id="4.2.1.59"/>
    </reaction>
</comment>
<dbReference type="SUPFAM" id="SSF54637">
    <property type="entry name" value="Thioesterase/thiol ester dehydrase-isomerase"/>
    <property type="match status" value="1"/>
</dbReference>
<dbReference type="Gene3D" id="3.10.129.10">
    <property type="entry name" value="Hotdog Thioesterase"/>
    <property type="match status" value="1"/>
</dbReference>
<keyword evidence="5 16" id="KW-0963">Cytoplasm</keyword>
<organism evidence="17">
    <name type="scientific">uncultured marine bacterium MedDCM-OCT-S04-C103</name>
    <dbReference type="NCBI Taxonomy" id="743049"/>
    <lineage>
        <taxon>Bacteria</taxon>
        <taxon>environmental samples</taxon>
    </lineage>
</organism>
<dbReference type="GO" id="GO:0046872">
    <property type="term" value="F:metal ion binding"/>
    <property type="evidence" value="ECO:0007669"/>
    <property type="project" value="UniProtKB-KW"/>
</dbReference>
<dbReference type="CDD" id="cd01288">
    <property type="entry name" value="FabZ"/>
    <property type="match status" value="1"/>
</dbReference>
<comment type="similarity">
    <text evidence="15">Belongs to the LpxC family.</text>
</comment>
<dbReference type="InterPro" id="IPR010084">
    <property type="entry name" value="FabZ"/>
</dbReference>
<dbReference type="InterPro" id="IPR020568">
    <property type="entry name" value="Ribosomal_Su5_D2-typ_SF"/>
</dbReference>
<dbReference type="GO" id="GO:0009245">
    <property type="term" value="P:lipid A biosynthetic process"/>
    <property type="evidence" value="ECO:0007669"/>
    <property type="project" value="UniProtKB-UniRule"/>
</dbReference>
<dbReference type="PANTHER" id="PTHR33694:SF1">
    <property type="entry name" value="UDP-3-O-ACYL-N-ACETYLGLUCOSAMINE DEACETYLASE 1, MITOCHONDRIAL-RELATED"/>
    <property type="match status" value="1"/>
</dbReference>
<evidence type="ECO:0000256" key="16">
    <source>
        <dbReference type="HAMAP-Rule" id="MF_00406"/>
    </source>
</evidence>
<keyword evidence="6 15" id="KW-0444">Lipid biosynthesis</keyword>
<dbReference type="HAMAP" id="MF_00388">
    <property type="entry name" value="LpxC"/>
    <property type="match status" value="1"/>
</dbReference>
<dbReference type="EC" id="4.2.1.59" evidence="16"/>
<feature type="active site" description="Proton donor" evidence="15">
    <location>
        <position position="262"/>
    </location>
</feature>
<dbReference type="EC" id="3.5.1.108" evidence="15"/>
<dbReference type="FunFam" id="3.10.129.10:FF:000001">
    <property type="entry name" value="3-hydroxyacyl-[acyl-carrier-protein] dehydratase FabZ"/>
    <property type="match status" value="1"/>
</dbReference>
<gene>
    <name evidence="15" type="primary">lpxC</name>
    <name evidence="16" type="synonym">fabZ</name>
</gene>
<comment type="catalytic activity">
    <reaction evidence="13 15">
        <text>a UDP-3-O-[(3R)-3-hydroxyacyl]-N-acetyl-alpha-D-glucosamine + H2O = a UDP-3-O-[(3R)-3-hydroxyacyl]-alpha-D-glucosamine + acetate</text>
        <dbReference type="Rhea" id="RHEA:67816"/>
        <dbReference type="ChEBI" id="CHEBI:15377"/>
        <dbReference type="ChEBI" id="CHEBI:30089"/>
        <dbReference type="ChEBI" id="CHEBI:137740"/>
        <dbReference type="ChEBI" id="CHEBI:173225"/>
        <dbReference type="EC" id="3.5.1.108"/>
    </reaction>
</comment>
<dbReference type="NCBIfam" id="NF009667">
    <property type="entry name" value="PRK13188.1"/>
    <property type="match status" value="1"/>
</dbReference>
<evidence type="ECO:0000256" key="12">
    <source>
        <dbReference type="ARBA" id="ARBA00023239"/>
    </source>
</evidence>
<dbReference type="Pfam" id="PF03331">
    <property type="entry name" value="LpxC"/>
    <property type="match status" value="1"/>
</dbReference>
<dbReference type="HAMAP" id="MF_00406">
    <property type="entry name" value="FabZ"/>
    <property type="match status" value="1"/>
</dbReference>
<dbReference type="NCBIfam" id="NF000582">
    <property type="entry name" value="PRK00006.1"/>
    <property type="match status" value="1"/>
</dbReference>
<dbReference type="SUPFAM" id="SSF54211">
    <property type="entry name" value="Ribosomal protein S5 domain 2-like"/>
    <property type="match status" value="2"/>
</dbReference>
<dbReference type="Gene3D" id="3.30.1700.10">
    <property type="entry name" value="lpxc deacetylase, domain 2"/>
    <property type="match status" value="1"/>
</dbReference>
<dbReference type="NCBIfam" id="TIGR00325">
    <property type="entry name" value="lpxC"/>
    <property type="match status" value="1"/>
</dbReference>
<dbReference type="InterPro" id="IPR004463">
    <property type="entry name" value="UDP-acyl_GlcNac_deAcase"/>
</dbReference>
<keyword evidence="11 15" id="KW-0443">Lipid metabolism</keyword>
<keyword evidence="7 15" id="KW-0441">Lipid A biosynthesis</keyword>
<proteinExistence type="inferred from homology"/>
<evidence type="ECO:0000256" key="2">
    <source>
        <dbReference type="ARBA" id="ARBA00002923"/>
    </source>
</evidence>
<feature type="binding site" evidence="15">
    <location>
        <position position="239"/>
    </location>
    <ligand>
        <name>Zn(2+)</name>
        <dbReference type="ChEBI" id="CHEBI:29105"/>
    </ligand>
</feature>
<protein>
    <recommendedName>
        <fullName evidence="15 16">Multifunctional fusion protein</fullName>
    </recommendedName>
    <domain>
        <recommendedName>
            <fullName evidence="16">3-hydroxyacyl-[acyl-carrier-protein] dehydratase FabZ</fullName>
            <ecNumber evidence="16">4.2.1.59</ecNumber>
        </recommendedName>
        <alternativeName>
            <fullName evidence="16">(3R)-hydroxymyristoyl-[acyl-carrier-protein] dehydratase</fullName>
        </alternativeName>
        <alternativeName>
            <fullName evidence="16">Beta-hydroxyacyl-ACP dehydratase</fullName>
            <shortName evidence="16">(3R)-hydroxymyristoyl-ACP dehydrase</shortName>
        </alternativeName>
    </domain>
    <domain>
        <recommendedName>
            <fullName evidence="15">UDP-3-O-acyl-N-acetylglucosamine deacetylase</fullName>
            <shortName evidence="15">UDP-3-O-acyl-GlcNAc deacetylase</shortName>
            <ecNumber evidence="15">3.5.1.108</ecNumber>
        </recommendedName>
        <alternativeName>
            <fullName evidence="15">UDP-3-O-[R-3-hydroxymyristoyl]-N-acetylglucosamine deacetylase</fullName>
        </alternativeName>
    </domain>
</protein>
<dbReference type="AlphaFoldDB" id="D6PCG6"/>
<name>D6PCG6_9BACT</name>
<evidence type="ECO:0000256" key="8">
    <source>
        <dbReference type="ARBA" id="ARBA00022723"/>
    </source>
</evidence>
<keyword evidence="12 16" id="KW-0456">Lyase</keyword>
<evidence type="ECO:0000256" key="7">
    <source>
        <dbReference type="ARBA" id="ARBA00022556"/>
    </source>
</evidence>
<feature type="active site" evidence="16">
    <location>
        <position position="349"/>
    </location>
</feature>
<dbReference type="GO" id="GO:0019171">
    <property type="term" value="F:(3R)-hydroxyacyl-[acyl-carrier-protein] dehydratase activity"/>
    <property type="evidence" value="ECO:0007669"/>
    <property type="project" value="UniProtKB-EC"/>
</dbReference>
<evidence type="ECO:0000313" key="17">
    <source>
        <dbReference type="EMBL" id="ADD93417.1"/>
    </source>
</evidence>
<keyword evidence="9 15" id="KW-0378">Hydrolase</keyword>
<evidence type="ECO:0000256" key="14">
    <source>
        <dbReference type="ARBA" id="ARBA00025049"/>
    </source>
</evidence>
<dbReference type="PANTHER" id="PTHR33694">
    <property type="entry name" value="UDP-3-O-ACYL-N-ACETYLGLUCOSAMINE DEACETYLASE 1, MITOCHONDRIAL-RELATED"/>
    <property type="match status" value="1"/>
</dbReference>
<comment type="function">
    <text evidence="2 15">Catalyzes the hydrolysis of UDP-3-O-myristoyl-N-acetylglucosamine to form UDP-3-O-myristoylglucosamine and acetate, the committed step in lipid A biosynthesis.</text>
</comment>
<evidence type="ECO:0000256" key="15">
    <source>
        <dbReference type="HAMAP-Rule" id="MF_00388"/>
    </source>
</evidence>
<feature type="binding site" evidence="15">
    <location>
        <position position="79"/>
    </location>
    <ligand>
        <name>Zn(2+)</name>
        <dbReference type="ChEBI" id="CHEBI:29105"/>
    </ligand>
</feature>
<evidence type="ECO:0000256" key="4">
    <source>
        <dbReference type="ARBA" id="ARBA00005002"/>
    </source>
</evidence>
<evidence type="ECO:0000256" key="9">
    <source>
        <dbReference type="ARBA" id="ARBA00022801"/>
    </source>
</evidence>
<sequence length="448" mass="49125">MSIKQRSIRRERTIIGKSLHTGEEVSLTIKPAEANTGYIFRRVDLYGQPEILPLSSNVTDLVRSTTISNGNAKVHTIEHVLSALAGSGVDNVVIDLDASEPPIMDGSARPFANLILEAEPVEQDAEREFFRLPYPVSVTDGNRSMIALPYNGLRITCTSTDERASHVQHLSIELDPETYLAELAPARTFTLYEDIEELLKLGKIRGGSLDSAIVIKGDKILSKEPLRFEDEFVRHKILDIVGDLSLLGKPLHAHIIAVRPGHSLNAELTTKLSELMKKGEQVDEKSTAPAKGKSFVLPDETELDVRRVLDVLPHRFPFVMIDKVASIEGGEKLVGIKNVSINEPFFTGHFPGHPVMPGVLQLEAMAQAAGILLLRRGSAEGKVAFFMSADKVKFRKPVVPGDQLIITAKLEKVRGNKLATACVECKVGEQTVSSASLMFSIMDGKEVR</sequence>
<dbReference type="Gene3D" id="3.30.230.20">
    <property type="entry name" value="lpxc deacetylase, domain 1"/>
    <property type="match status" value="1"/>
</dbReference>
<dbReference type="InterPro" id="IPR029069">
    <property type="entry name" value="HotDog_dom_sf"/>
</dbReference>
<dbReference type="InterPro" id="IPR011334">
    <property type="entry name" value="UDP-acyl_GlcNac_deAcase_C"/>
</dbReference>
<dbReference type="UniPathway" id="UPA00359">
    <property type="reaction ID" value="UER00478"/>
</dbReference>
<reference evidence="17" key="1">
    <citation type="journal article" date="2010" name="ISME J.">
        <title>Metagenome of the Mediterranean deep chlorophyll maximum studied by direct and fosmid library 454 pyrosequencing.</title>
        <authorList>
            <person name="Ghai R."/>
            <person name="Martin-Cuadrado A.B."/>
            <person name="Molto A.G."/>
            <person name="Heredia I.G."/>
            <person name="Cabrera R."/>
            <person name="Martin J."/>
            <person name="Verdu M."/>
            <person name="Deschamps P."/>
            <person name="Moreira D."/>
            <person name="Lopez-Garcia P."/>
            <person name="Mira A."/>
            <person name="Rodriguez-Valera F."/>
        </authorList>
    </citation>
    <scope>NUCLEOTIDE SEQUENCE</scope>
</reference>
<dbReference type="GO" id="GO:0103117">
    <property type="term" value="F:UDP-3-O-acyl-N-acetylglucosamine deacetylase activity"/>
    <property type="evidence" value="ECO:0007669"/>
    <property type="project" value="UniProtKB-UniRule"/>
</dbReference>
<dbReference type="GO" id="GO:0006633">
    <property type="term" value="P:fatty acid biosynthetic process"/>
    <property type="evidence" value="ECO:0007669"/>
    <property type="project" value="UniProtKB-UniRule"/>
</dbReference>
<dbReference type="GO" id="GO:0016020">
    <property type="term" value="C:membrane"/>
    <property type="evidence" value="ECO:0007669"/>
    <property type="project" value="GOC"/>
</dbReference>
<dbReference type="InterPro" id="IPR013114">
    <property type="entry name" value="FabA_FabZ"/>
</dbReference>
<evidence type="ECO:0000256" key="11">
    <source>
        <dbReference type="ARBA" id="ARBA00023098"/>
    </source>
</evidence>
<comment type="cofactor">
    <cofactor evidence="1 15">
        <name>Zn(2+)</name>
        <dbReference type="ChEBI" id="CHEBI:29105"/>
    </cofactor>
</comment>
<evidence type="ECO:0000256" key="3">
    <source>
        <dbReference type="ARBA" id="ARBA00004496"/>
    </source>
</evidence>
<keyword evidence="10 15" id="KW-0862">Zinc</keyword>
<evidence type="ECO:0000256" key="13">
    <source>
        <dbReference type="ARBA" id="ARBA00024535"/>
    </source>
</evidence>
<accession>D6PCG6</accession>
<evidence type="ECO:0000256" key="5">
    <source>
        <dbReference type="ARBA" id="ARBA00022490"/>
    </source>
</evidence>
<dbReference type="EMBL" id="GU942982">
    <property type="protein sequence ID" value="ADD93417.1"/>
    <property type="molecule type" value="Genomic_DNA"/>
</dbReference>
<keyword evidence="8 15" id="KW-0479">Metal-binding</keyword>
<evidence type="ECO:0000256" key="10">
    <source>
        <dbReference type="ARBA" id="ARBA00022833"/>
    </source>
</evidence>
<evidence type="ECO:0000256" key="6">
    <source>
        <dbReference type="ARBA" id="ARBA00022516"/>
    </source>
</evidence>
<evidence type="ECO:0000256" key="1">
    <source>
        <dbReference type="ARBA" id="ARBA00001947"/>
    </source>
</evidence>